<name>A0A9P6W8W6_RHOMI</name>
<feature type="compositionally biased region" description="Low complexity" evidence="1">
    <location>
        <begin position="298"/>
        <end position="314"/>
    </location>
</feature>
<gene>
    <name evidence="2" type="ORF">C6P46_004881</name>
</gene>
<dbReference type="PANTHER" id="PTHR28207">
    <property type="entry name" value="ATP SYNTHASE SUBUNIT H, MITOCHONDRIAL"/>
    <property type="match status" value="1"/>
</dbReference>
<evidence type="ECO:0000256" key="1">
    <source>
        <dbReference type="SAM" id="MobiDB-lite"/>
    </source>
</evidence>
<dbReference type="EMBL" id="PUHQ01000005">
    <property type="protein sequence ID" value="KAG0666314.1"/>
    <property type="molecule type" value="Genomic_DNA"/>
</dbReference>
<dbReference type="OrthoDB" id="274752at2759"/>
<evidence type="ECO:0000313" key="3">
    <source>
        <dbReference type="Proteomes" id="UP000777482"/>
    </source>
</evidence>
<comment type="caution">
    <text evidence="2">The sequence shown here is derived from an EMBL/GenBank/DDBJ whole genome shotgun (WGS) entry which is preliminary data.</text>
</comment>
<protein>
    <submittedName>
        <fullName evidence="2">Uncharacterized protein</fullName>
    </submittedName>
</protein>
<dbReference type="PANTHER" id="PTHR28207:SF1">
    <property type="entry name" value="ATP SYNTHASE SUBUNIT H, MITOCHONDRIAL"/>
    <property type="match status" value="1"/>
</dbReference>
<accession>A0A9P6W8W6</accession>
<sequence length="342" mass="36877">MFARRALQAARPLARSFSVQQAARKGQSYALHSVWATCAFCRPAREVVGGSVLTWTRSDRSLPSCSSLPVNDHRDGGWGRSYTVSLLPLLTLSRCRAADFVQELYVKELRAYKPKPAASAQGATKSYSTPTAPKTPVVPDANQLAQELEAYDSCVHTCPLSLPDGSWILSLARNGVWFPRGFGWGMAASARTSGPLLTQRPSASKELDGVSGVWTGNVAGDGISGQRSEEQEPEDYQFWTRNATDSPNLFVSPSHPSFRSFLGLRPNPRPIPQLPVFFGVGSPPFPILKPPHDEPPTSRAVPVDTSSSSSAAVAAESVEEADALGADDYLKLCEQPVQAAKH</sequence>
<feature type="region of interest" description="Disordered" evidence="1">
    <location>
        <begin position="289"/>
        <end position="314"/>
    </location>
</feature>
<dbReference type="Pfam" id="PF10775">
    <property type="entry name" value="ATP_sub_h"/>
    <property type="match status" value="1"/>
</dbReference>
<dbReference type="Proteomes" id="UP000777482">
    <property type="component" value="Unassembled WGS sequence"/>
</dbReference>
<proteinExistence type="predicted"/>
<dbReference type="AlphaFoldDB" id="A0A9P6W8W6"/>
<keyword evidence="3" id="KW-1185">Reference proteome</keyword>
<evidence type="ECO:0000313" key="2">
    <source>
        <dbReference type="EMBL" id="KAG0666314.1"/>
    </source>
</evidence>
<dbReference type="InterPro" id="IPR019711">
    <property type="entry name" value="ATP_synth_F0_suH"/>
</dbReference>
<organism evidence="2 3">
    <name type="scientific">Rhodotorula mucilaginosa</name>
    <name type="common">Yeast</name>
    <name type="synonym">Rhodotorula rubra</name>
    <dbReference type="NCBI Taxonomy" id="5537"/>
    <lineage>
        <taxon>Eukaryota</taxon>
        <taxon>Fungi</taxon>
        <taxon>Dikarya</taxon>
        <taxon>Basidiomycota</taxon>
        <taxon>Pucciniomycotina</taxon>
        <taxon>Microbotryomycetes</taxon>
        <taxon>Sporidiobolales</taxon>
        <taxon>Sporidiobolaceae</taxon>
        <taxon>Rhodotorula</taxon>
    </lineage>
</organism>
<dbReference type="GO" id="GO:0046933">
    <property type="term" value="F:proton-transporting ATP synthase activity, rotational mechanism"/>
    <property type="evidence" value="ECO:0007669"/>
    <property type="project" value="TreeGrafter"/>
</dbReference>
<reference evidence="2 3" key="1">
    <citation type="submission" date="2020-11" db="EMBL/GenBank/DDBJ databases">
        <title>Kefir isolates.</title>
        <authorList>
            <person name="Marcisauskas S."/>
            <person name="Kim Y."/>
            <person name="Blasche S."/>
        </authorList>
    </citation>
    <scope>NUCLEOTIDE SEQUENCE [LARGE SCALE GENOMIC DNA]</scope>
    <source>
        <strain evidence="2 3">KR</strain>
    </source>
</reference>